<evidence type="ECO:0000256" key="5">
    <source>
        <dbReference type="RuleBase" id="RU363076"/>
    </source>
</evidence>
<keyword evidence="5" id="KW-0999">Mitochondrion inner membrane</keyword>
<keyword evidence="2" id="KW-0812">Transmembrane</keyword>
<dbReference type="EMBL" id="HG713182">
    <property type="protein sequence ID" value="CDJ52729.1"/>
    <property type="molecule type" value="Genomic_DNA"/>
</dbReference>
<evidence type="ECO:0000256" key="1">
    <source>
        <dbReference type="ARBA" id="ARBA00004370"/>
    </source>
</evidence>
<feature type="coiled-coil region" evidence="6">
    <location>
        <begin position="464"/>
        <end position="497"/>
    </location>
</feature>
<feature type="compositionally biased region" description="Low complexity" evidence="7">
    <location>
        <begin position="305"/>
        <end position="324"/>
    </location>
</feature>
<comment type="subcellular location">
    <subcellularLocation>
        <location evidence="1">Membrane</location>
    </subcellularLocation>
    <subcellularLocation>
        <location evidence="5">Mitochondrion inner membrane</location>
        <topology evidence="5">Multi-pass membrane protein</topology>
    </subcellularLocation>
</comment>
<keyword evidence="9" id="KW-1185">Reference proteome</keyword>
<keyword evidence="4" id="KW-0472">Membrane</keyword>
<evidence type="ECO:0000313" key="8">
    <source>
        <dbReference type="EMBL" id="CDJ52729.1"/>
    </source>
</evidence>
<dbReference type="InterPro" id="IPR002994">
    <property type="entry name" value="Surf1/Shy1"/>
</dbReference>
<evidence type="ECO:0000313" key="9">
    <source>
        <dbReference type="Proteomes" id="UP000030750"/>
    </source>
</evidence>
<dbReference type="Pfam" id="PF02104">
    <property type="entry name" value="SURF1"/>
    <property type="match status" value="2"/>
</dbReference>
<dbReference type="Proteomes" id="UP000030750">
    <property type="component" value="Unassembled WGS sequence"/>
</dbReference>
<comment type="similarity">
    <text evidence="5">Belongs to the SURF1 family.</text>
</comment>
<keyword evidence="3" id="KW-1133">Transmembrane helix</keyword>
<name>U6LVU6_9EIME</name>
<sequence length="664" mass="71486">MWLRGGTTIFTPTLGSIKAAGARHAPPWHVAVGYIHHRGLCSGVYRSSSSGGSSKCSSSQKDTRGPAKASGLDGSNGSGNNDDSAAAAPAGAASRSNTTSPSSNTTAAEPTIVEGSPLPAAVGEGSNKPAAPNWGFAPIPFVASGRTMPGQRLLPCTREDAEILAKGEAKYPSPQEVEGGIVVRIIAAKDAQKVTSPVLRVVRNRQYGIRKGERLRLALGGAFFSSVLAALGFWQLRRMHAKQELIEYRRSHLARQPTVITASPFPWTLQAAEYTSQRASKEKEGPAAEDSSSTAAAVQSEKQGSDSPASQASPAPLPAPSSAATECIPSDSSAAPPGHSAVAAAQQQQQQQQQQQPAREAGGAARRTQRSGRLLADAAPEDVERAVREWAYTPVVLHGVLDSTTELFVGPRPGLEVGNPGYCVVSPLRLQDGSVILVNKGHLPLRLARLPPFPGAVNEEDEPLVALQRRALEQQRAAAEEQQLDEQLETMQQQQQRGKHKYVNLGAQQYMERLQQAAGSRTEPVGYVTVRGVLEPGEVANSSFKALMLKNRPHEGQFNVVNPGDLVEATPAIPNKREAALLMVNAYSIVYDEDVLHPQQTEAGGQLKVANRFMSYEQKKKDDYLLFYADEHTHFNYACQWFLMGLCTAAMTVYKIIEVSKWRW</sequence>
<feature type="compositionally biased region" description="Low complexity" evidence="7">
    <location>
        <begin position="69"/>
        <end position="111"/>
    </location>
</feature>
<dbReference type="PANTHER" id="PTHR23427:SF2">
    <property type="entry name" value="SURFEIT LOCUS PROTEIN 1"/>
    <property type="match status" value="1"/>
</dbReference>
<dbReference type="VEuPathDB" id="ToxoDB:EBH_0004720"/>
<dbReference type="PROSITE" id="PS50895">
    <property type="entry name" value="SURF1"/>
    <property type="match status" value="1"/>
</dbReference>
<comment type="function">
    <text evidence="5">Probably involved in the biogenesis of the COX complex.</text>
</comment>
<dbReference type="PANTHER" id="PTHR23427">
    <property type="entry name" value="SURFEIT LOCUS PROTEIN"/>
    <property type="match status" value="1"/>
</dbReference>
<dbReference type="OrthoDB" id="10040024at2759"/>
<feature type="compositionally biased region" description="Low complexity" evidence="7">
    <location>
        <begin position="332"/>
        <end position="366"/>
    </location>
</feature>
<protein>
    <recommendedName>
        <fullName evidence="5">SURF1-like protein</fullName>
    </recommendedName>
</protein>
<feature type="compositionally biased region" description="Low complexity" evidence="7">
    <location>
        <begin position="48"/>
        <end position="59"/>
    </location>
</feature>
<evidence type="ECO:0000256" key="3">
    <source>
        <dbReference type="ARBA" id="ARBA00022989"/>
    </source>
</evidence>
<dbReference type="InterPro" id="IPR045214">
    <property type="entry name" value="Surf1/Surf4"/>
</dbReference>
<accession>U6LVU6</accession>
<dbReference type="AlphaFoldDB" id="U6LVU6"/>
<evidence type="ECO:0000256" key="7">
    <source>
        <dbReference type="SAM" id="MobiDB-lite"/>
    </source>
</evidence>
<feature type="region of interest" description="Disordered" evidence="7">
    <location>
        <begin position="276"/>
        <end position="377"/>
    </location>
</feature>
<evidence type="ECO:0000256" key="4">
    <source>
        <dbReference type="ARBA" id="ARBA00023136"/>
    </source>
</evidence>
<feature type="region of interest" description="Disordered" evidence="7">
    <location>
        <begin position="48"/>
        <end position="111"/>
    </location>
</feature>
<dbReference type="GO" id="GO:0005743">
    <property type="term" value="C:mitochondrial inner membrane"/>
    <property type="evidence" value="ECO:0007669"/>
    <property type="project" value="UniProtKB-SubCell"/>
</dbReference>
<keyword evidence="5" id="KW-0496">Mitochondrion</keyword>
<reference evidence="8" key="1">
    <citation type="submission" date="2013-10" db="EMBL/GenBank/DDBJ databases">
        <title>Genomic analysis of the causative agents of coccidiosis in chickens.</title>
        <authorList>
            <person name="Reid A.J."/>
            <person name="Blake D."/>
            <person name="Billington K."/>
            <person name="Browne H."/>
            <person name="Dunn M."/>
            <person name="Hung S."/>
            <person name="Kawahara F."/>
            <person name="Miranda-Saavedra D."/>
            <person name="Mourier T."/>
            <person name="Nagra H."/>
            <person name="Otto T.D."/>
            <person name="Rawlings N."/>
            <person name="Sanchez A."/>
            <person name="Sanders M."/>
            <person name="Subramaniam C."/>
            <person name="Tay Y."/>
            <person name="Dear P."/>
            <person name="Doerig C."/>
            <person name="Gruber A."/>
            <person name="Parkinson J."/>
            <person name="Shirley M."/>
            <person name="Wan K.L."/>
            <person name="Berriman M."/>
            <person name="Tomley F."/>
            <person name="Pain A."/>
        </authorList>
    </citation>
    <scope>NUCLEOTIDE SEQUENCE [LARGE SCALE GENOMIC DNA]</scope>
    <source>
        <strain evidence="8">Houghton</strain>
    </source>
</reference>
<evidence type="ECO:0000256" key="6">
    <source>
        <dbReference type="SAM" id="Coils"/>
    </source>
</evidence>
<proteinExistence type="inferred from homology"/>
<evidence type="ECO:0000256" key="2">
    <source>
        <dbReference type="ARBA" id="ARBA00022692"/>
    </source>
</evidence>
<keyword evidence="6" id="KW-0175">Coiled coil</keyword>
<reference evidence="8" key="2">
    <citation type="submission" date="2013-10" db="EMBL/GenBank/DDBJ databases">
        <authorList>
            <person name="Aslett M."/>
        </authorList>
    </citation>
    <scope>NUCLEOTIDE SEQUENCE [LARGE SCALE GENOMIC DNA]</scope>
    <source>
        <strain evidence="8">Houghton</strain>
    </source>
</reference>
<gene>
    <name evidence="8" type="ORF">EBH_0004720</name>
</gene>
<organism evidence="8 9">
    <name type="scientific">Eimeria brunetti</name>
    <dbReference type="NCBI Taxonomy" id="51314"/>
    <lineage>
        <taxon>Eukaryota</taxon>
        <taxon>Sar</taxon>
        <taxon>Alveolata</taxon>
        <taxon>Apicomplexa</taxon>
        <taxon>Conoidasida</taxon>
        <taxon>Coccidia</taxon>
        <taxon>Eucoccidiorida</taxon>
        <taxon>Eimeriorina</taxon>
        <taxon>Eimeriidae</taxon>
        <taxon>Eimeria</taxon>
    </lineage>
</organism>
<feature type="compositionally biased region" description="Polar residues" evidence="7">
    <location>
        <begin position="290"/>
        <end position="302"/>
    </location>
</feature>